<dbReference type="Gene3D" id="3.60.10.10">
    <property type="entry name" value="Endonuclease/exonuclease/phosphatase"/>
    <property type="match status" value="1"/>
</dbReference>
<evidence type="ECO:0000313" key="6">
    <source>
        <dbReference type="Proteomes" id="UP000297776"/>
    </source>
</evidence>
<feature type="domain" description="GH29D-like beta-sandwich" evidence="3">
    <location>
        <begin position="440"/>
        <end position="505"/>
    </location>
</feature>
<dbReference type="PANTHER" id="PTHR42834">
    <property type="entry name" value="ENDONUCLEASE/EXONUCLEASE/PHOSPHATASE FAMILY PROTEIN (AFU_ORTHOLOGUE AFUA_3G09210)"/>
    <property type="match status" value="1"/>
</dbReference>
<dbReference type="Pfam" id="PF13290">
    <property type="entry name" value="CHB_HEX_C_1"/>
    <property type="match status" value="2"/>
</dbReference>
<accession>A0A4Y8LKD5</accession>
<protein>
    <submittedName>
        <fullName evidence="5">Endonuclease</fullName>
    </submittedName>
</protein>
<dbReference type="Pfam" id="PF19580">
    <property type="entry name" value="Exo_endo_phos_3"/>
    <property type="match status" value="1"/>
</dbReference>
<proteinExistence type="predicted"/>
<evidence type="ECO:0000259" key="3">
    <source>
        <dbReference type="Pfam" id="PF13290"/>
    </source>
</evidence>
<feature type="compositionally biased region" description="Basic residues" evidence="1">
    <location>
        <begin position="1223"/>
        <end position="1233"/>
    </location>
</feature>
<sequence>MQLYKKHFSVFVALIMVLSLLTPFSSVSKAAESFTETFDNWTQTGSSYLDGSFEGNNGVTWDYTGGRASTSIDGKGMMFRDAGSVLTSSEIDGGISTLSLDLKSDFTTKGVRQLEVFINGELIGTTPEAPLEGEKVSFSTEGIDVEGPFTLELLKVGSDKQLTVDNITWTSYEDPTKVSSVQSSVPAGQVAEGTEVAFSTSTADAEIFVSQNGGEYEAYAAPFTLTEDTTFDVYASADGLDDSDVRTYEYSVVTEESIADVRNQETGSIVSTTGTVSAVFNQGGANNIYMQNDGVGIVVRSAADVVPGDIISVYGELQDYNGLAQIAAEAGDVIVTGQEEAPAPKQIPETGLSEELEGTLVSVSNVNIASFGSGNYYGTDENGNDILIRPATSMDIQTGRTYEVVNGVVGEYNGTYQIVPRSVDDIIFDTNQVRPVKANPAGGFVEEGGTVELSSETEDAAIYYTTDGSVPTEDSTLYEGGVTITENTDLRAVAVKEGMTTSDVAEFSYVIQTDDIEIHDIQAAEHFSPYEGLSVPDVEGVVTYVVSGSSFYMQSLTADEDPRTSEGILVYQPSHGLAKGDHVEVSGTVLEYYVEGYAERAETDLPVTQIESTNINEIASDLELPEPIVIGGENGLEVPTEVIDNDSFGVFDPEEDGIDFYESIEGMLVEVAGGTASGPQKYGEIAVIPNKGDEVYTQAGGAIVKPGDFNPERVFIDVDDENFVVKTGDELSTSAIGVMSYGFGKYKVLAGKGQKPEFTDGGLESESTTIEYKEDELTVASYNIENFSANASNTSDEKAQRIADSFVNDLGSPDIIALTEVQDTNGPTDDGTVSGEGSYQRLINDIVALGGPEYAYTEVAPEDKQDGGQPGGNIRNGFLYNPERVQMTDGEAGGANDAIDVVDGELTLNPGRIAPSEFPNTRKPVVAEFEFNGEEVIVVGTHLNSKGGDQPLFGQNQPPFLGSEAERVELAGIINSFVQDVQAQTPDANIMVVGDMNDFEFSEPLEALKGEELTNLIDTVEKEERYTYNYEGNAQVLDHILVSNNLADRTVFDIVHINSDFMEVHGRASDHDPLLAQVNLTGEAEEEPQPEEKVINLADFKQKKVNIFEDNVRIVAEEGTKVEKVMVRGSNVSFEGEALADIEVTLHAKEAGAEYDFEGNEVKSVIVQHKNVETINGAENIQKLKLRGTAKHAGVALYDVDGNEIEIEDEKPGKGKGKGKDKGKGKHKGNKAA</sequence>
<keyword evidence="5" id="KW-0255">Endonuclease</keyword>
<dbReference type="InterPro" id="IPR059177">
    <property type="entry name" value="GH29D-like_dom"/>
</dbReference>
<keyword evidence="5" id="KW-0378">Hydrolase</keyword>
<keyword evidence="5" id="KW-0540">Nuclease</keyword>
<comment type="caution">
    <text evidence="5">The sequence shown here is derived from an EMBL/GenBank/DDBJ whole genome shotgun (WGS) entry which is preliminary data.</text>
</comment>
<dbReference type="CDD" id="cd04486">
    <property type="entry name" value="YhcR_OBF_like"/>
    <property type="match status" value="1"/>
</dbReference>
<feature type="signal peptide" evidence="2">
    <location>
        <begin position="1"/>
        <end position="30"/>
    </location>
</feature>
<feature type="compositionally biased region" description="Basic and acidic residues" evidence="1">
    <location>
        <begin position="1210"/>
        <end position="1222"/>
    </location>
</feature>
<evidence type="ECO:0000256" key="1">
    <source>
        <dbReference type="SAM" id="MobiDB-lite"/>
    </source>
</evidence>
<dbReference type="Proteomes" id="UP000297776">
    <property type="component" value="Unassembled WGS sequence"/>
</dbReference>
<evidence type="ECO:0000256" key="2">
    <source>
        <dbReference type="SAM" id="SignalP"/>
    </source>
</evidence>
<dbReference type="InterPro" id="IPR036691">
    <property type="entry name" value="Endo/exonu/phosph_ase_sf"/>
</dbReference>
<keyword evidence="6" id="KW-1185">Reference proteome</keyword>
<feature type="domain" description="Endonuclease/exonuclease/phosphatase" evidence="4">
    <location>
        <begin position="921"/>
        <end position="1052"/>
    </location>
</feature>
<evidence type="ECO:0000259" key="4">
    <source>
        <dbReference type="Pfam" id="PF19580"/>
    </source>
</evidence>
<name>A0A4Y8LKD5_9BACL</name>
<dbReference type="PANTHER" id="PTHR42834:SF1">
    <property type="entry name" value="ENDONUCLEASE_EXONUCLEASE_PHOSPHATASE FAMILY PROTEIN (AFU_ORTHOLOGUE AFUA_3G09210)"/>
    <property type="match status" value="1"/>
</dbReference>
<dbReference type="SUPFAM" id="SSF56219">
    <property type="entry name" value="DNase I-like"/>
    <property type="match status" value="1"/>
</dbReference>
<feature type="chain" id="PRO_5021298844" evidence="2">
    <location>
        <begin position="31"/>
        <end position="1233"/>
    </location>
</feature>
<organism evidence="5 6">
    <name type="scientific">Jeotgalibacillus salarius</name>
    <dbReference type="NCBI Taxonomy" id="546023"/>
    <lineage>
        <taxon>Bacteria</taxon>
        <taxon>Bacillati</taxon>
        <taxon>Bacillota</taxon>
        <taxon>Bacilli</taxon>
        <taxon>Bacillales</taxon>
        <taxon>Caryophanaceae</taxon>
        <taxon>Jeotgalibacillus</taxon>
    </lineage>
</organism>
<keyword evidence="2" id="KW-0732">Signal</keyword>
<dbReference type="EMBL" id="SORX01000004">
    <property type="protein sequence ID" value="TFE01659.1"/>
    <property type="molecule type" value="Genomic_DNA"/>
</dbReference>
<dbReference type="AlphaFoldDB" id="A0A4Y8LKD5"/>
<dbReference type="RefSeq" id="WP_134381376.1">
    <property type="nucleotide sequence ID" value="NZ_SORX01000004.1"/>
</dbReference>
<dbReference type="OrthoDB" id="9801679at2"/>
<gene>
    <name evidence="5" type="ORF">E2626_08810</name>
</gene>
<dbReference type="InterPro" id="IPR005135">
    <property type="entry name" value="Endo/exonuclease/phosphatase"/>
</dbReference>
<feature type="domain" description="GH29D-like beta-sandwich" evidence="3">
    <location>
        <begin position="186"/>
        <end position="247"/>
    </location>
</feature>
<dbReference type="GO" id="GO:0004519">
    <property type="term" value="F:endonuclease activity"/>
    <property type="evidence" value="ECO:0007669"/>
    <property type="project" value="UniProtKB-KW"/>
</dbReference>
<feature type="region of interest" description="Disordered" evidence="1">
    <location>
        <begin position="1206"/>
        <end position="1233"/>
    </location>
</feature>
<evidence type="ECO:0000313" key="5">
    <source>
        <dbReference type="EMBL" id="TFE01659.1"/>
    </source>
</evidence>
<reference evidence="5 6" key="1">
    <citation type="submission" date="2019-03" db="EMBL/GenBank/DDBJ databases">
        <authorList>
            <person name="Yang Y."/>
        </authorList>
    </citation>
    <scope>NUCLEOTIDE SEQUENCE [LARGE SCALE GENOMIC DNA]</scope>
    <source>
        <strain evidence="5 6">ASL-1</strain>
    </source>
</reference>